<keyword evidence="9" id="KW-1185">Reference proteome</keyword>
<keyword evidence="2 6" id="KW-0812">Transmembrane</keyword>
<feature type="region of interest" description="Disordered" evidence="5">
    <location>
        <begin position="384"/>
        <end position="421"/>
    </location>
</feature>
<feature type="transmembrane region" description="Helical" evidence="6">
    <location>
        <begin position="309"/>
        <end position="334"/>
    </location>
</feature>
<dbReference type="AlphaFoldDB" id="A0A2S5IYE8"/>
<keyword evidence="4 6" id="KW-0472">Membrane</keyword>
<comment type="subcellular location">
    <subcellularLocation>
        <location evidence="1">Membrane</location>
        <topology evidence="1">Multi-pass membrane protein</topology>
    </subcellularLocation>
</comment>
<feature type="domain" description="O-antigen ligase-related" evidence="7">
    <location>
        <begin position="188"/>
        <end position="324"/>
    </location>
</feature>
<comment type="caution">
    <text evidence="8">The sequence shown here is derived from an EMBL/GenBank/DDBJ whole genome shotgun (WGS) entry which is preliminary data.</text>
</comment>
<feature type="compositionally biased region" description="Polar residues" evidence="5">
    <location>
        <begin position="397"/>
        <end position="406"/>
    </location>
</feature>
<evidence type="ECO:0000256" key="4">
    <source>
        <dbReference type="ARBA" id="ARBA00023136"/>
    </source>
</evidence>
<evidence type="ECO:0000256" key="3">
    <source>
        <dbReference type="ARBA" id="ARBA00022989"/>
    </source>
</evidence>
<keyword evidence="3 6" id="KW-1133">Transmembrane helix</keyword>
<gene>
    <name evidence="8" type="ORF">C4K88_07785</name>
</gene>
<dbReference type="RefSeq" id="WP_104121065.1">
    <property type="nucleotide sequence ID" value="NZ_PRKW01000003.1"/>
</dbReference>
<feature type="transmembrane region" description="Helical" evidence="6">
    <location>
        <begin position="156"/>
        <end position="177"/>
    </location>
</feature>
<dbReference type="GO" id="GO:0016020">
    <property type="term" value="C:membrane"/>
    <property type="evidence" value="ECO:0007669"/>
    <property type="project" value="UniProtKB-SubCell"/>
</dbReference>
<name>A0A2S5IYE8_9MICC</name>
<dbReference type="EMBL" id="PRKW01000003">
    <property type="protein sequence ID" value="PPB49579.1"/>
    <property type="molecule type" value="Genomic_DNA"/>
</dbReference>
<feature type="transmembrane region" description="Helical" evidence="6">
    <location>
        <begin position="121"/>
        <end position="144"/>
    </location>
</feature>
<dbReference type="Proteomes" id="UP000239297">
    <property type="component" value="Unassembled WGS sequence"/>
</dbReference>
<feature type="transmembrane region" description="Helical" evidence="6">
    <location>
        <begin position="37"/>
        <end position="56"/>
    </location>
</feature>
<evidence type="ECO:0000256" key="6">
    <source>
        <dbReference type="SAM" id="Phobius"/>
    </source>
</evidence>
<evidence type="ECO:0000313" key="8">
    <source>
        <dbReference type="EMBL" id="PPB49579.1"/>
    </source>
</evidence>
<evidence type="ECO:0000256" key="5">
    <source>
        <dbReference type="SAM" id="MobiDB-lite"/>
    </source>
</evidence>
<evidence type="ECO:0000256" key="1">
    <source>
        <dbReference type="ARBA" id="ARBA00004141"/>
    </source>
</evidence>
<organism evidence="8 9">
    <name type="scientific">Arthrobacter pityocampae</name>
    <dbReference type="NCBI Taxonomy" id="547334"/>
    <lineage>
        <taxon>Bacteria</taxon>
        <taxon>Bacillati</taxon>
        <taxon>Actinomycetota</taxon>
        <taxon>Actinomycetes</taxon>
        <taxon>Micrococcales</taxon>
        <taxon>Micrococcaceae</taxon>
        <taxon>Arthrobacter</taxon>
    </lineage>
</organism>
<feature type="transmembrane region" description="Helical" evidence="6">
    <location>
        <begin position="341"/>
        <end position="358"/>
    </location>
</feature>
<evidence type="ECO:0000256" key="2">
    <source>
        <dbReference type="ARBA" id="ARBA00022692"/>
    </source>
</evidence>
<evidence type="ECO:0000259" key="7">
    <source>
        <dbReference type="Pfam" id="PF04932"/>
    </source>
</evidence>
<dbReference type="Pfam" id="PF04932">
    <property type="entry name" value="Wzy_C"/>
    <property type="match status" value="1"/>
</dbReference>
<reference evidence="8 9" key="1">
    <citation type="journal article" date="2014" name="Int. J. Syst. Evol. Microbiol.">
        <title>Arthrobacter pityocampae sp. nov., isolated from Thaumetopoea pityocampa (Lep., Thaumetopoeidae).</title>
        <authorList>
            <person name="Ince I.A."/>
            <person name="Demirbag Z."/>
            <person name="Kati H."/>
        </authorList>
    </citation>
    <scope>NUCLEOTIDE SEQUENCE [LARGE SCALE GENOMIC DNA]</scope>
    <source>
        <strain evidence="8 9">Tp2</strain>
    </source>
</reference>
<feature type="transmembrane region" description="Helical" evidence="6">
    <location>
        <begin position="189"/>
        <end position="218"/>
    </location>
</feature>
<accession>A0A2S5IYE8</accession>
<dbReference type="OrthoDB" id="5186562at2"/>
<protein>
    <recommendedName>
        <fullName evidence="7">O-antigen ligase-related domain-containing protein</fullName>
    </recommendedName>
</protein>
<feature type="transmembrane region" description="Helical" evidence="6">
    <location>
        <begin position="6"/>
        <end position="25"/>
    </location>
</feature>
<dbReference type="InterPro" id="IPR007016">
    <property type="entry name" value="O-antigen_ligase-rel_domated"/>
</dbReference>
<dbReference type="PANTHER" id="PTHR37422:SF21">
    <property type="entry name" value="EXOQ-LIKE PROTEIN"/>
    <property type="match status" value="1"/>
</dbReference>
<evidence type="ECO:0000313" key="9">
    <source>
        <dbReference type="Proteomes" id="UP000239297"/>
    </source>
</evidence>
<sequence>MSETRSRAAAAVVIWIILIASVTAWRKGVYFEGDLDGVVLAKGILQGVALGMALLLQRAHVTALPVAGGPLLAVLAVLAISLVGAIHSGSFAASAVLAVRIVLLIVTVVLLVSVFPREAVLLQLTIAAGIVGGVLVVSGLGTVAGGGRLEGTIIPVSPNGLVVLCALPALAAIHRVVSRRATPGAVVAALFYTLACVATQSRTALLGLAVAIVILVLGASTIQRWVAFVMIVSVPAIFVVAIRTSFFESLLNREGSPSDLTLNSRTIAWEVVLQTPVESLQKWVGAGLSVKTVRVQGQYWNEQVLDSSWVSALAQTGLIGTAVLAVVVTTVLVVNLRGGRRNALPVAVLVFLLIRTFLETGLLDASVTFLVFVALASTFVPARHRQPERHEPPWGTTAGQVQSRTGPTRRVSDGTRSNAAI</sequence>
<dbReference type="PANTHER" id="PTHR37422">
    <property type="entry name" value="TEICHURONIC ACID BIOSYNTHESIS PROTEIN TUAE"/>
    <property type="match status" value="1"/>
</dbReference>
<proteinExistence type="predicted"/>
<dbReference type="InterPro" id="IPR051533">
    <property type="entry name" value="WaaL-like"/>
</dbReference>
<feature type="transmembrane region" description="Helical" evidence="6">
    <location>
        <begin position="225"/>
        <end position="246"/>
    </location>
</feature>
<feature type="transmembrane region" description="Helical" evidence="6">
    <location>
        <begin position="97"/>
        <end position="115"/>
    </location>
</feature>
<feature type="transmembrane region" description="Helical" evidence="6">
    <location>
        <begin position="62"/>
        <end position="85"/>
    </location>
</feature>
<feature type="transmembrane region" description="Helical" evidence="6">
    <location>
        <begin position="364"/>
        <end position="382"/>
    </location>
</feature>